<reference evidence="1" key="2">
    <citation type="submission" date="2023-10" db="EMBL/GenBank/DDBJ databases">
        <title>Description of novel Gluconobacter species.</title>
        <authorList>
            <person name="Cleenwerck I."/>
            <person name="Cnockaert M."/>
            <person name="Borremans W."/>
            <person name="Wieme A.D."/>
            <person name="De Vuyst L."/>
            <person name="Vandamme P."/>
        </authorList>
    </citation>
    <scope>NUCLEOTIDE SEQUENCE</scope>
    <source>
        <strain evidence="1">LMG1408</strain>
    </source>
</reference>
<reference evidence="1" key="1">
    <citation type="submission" date="2020-04" db="EMBL/GenBank/DDBJ databases">
        <authorList>
            <person name="Sombolestani A."/>
        </authorList>
    </citation>
    <scope>NUCLEOTIDE SEQUENCE</scope>
    <source>
        <strain evidence="1">LMG1408</strain>
    </source>
</reference>
<dbReference type="AlphaFoldDB" id="A0AB35APV1"/>
<sequence>MNTKIEPRGESPRMATGKSCPRIIAQINAMPGKDALGRPTEVVFALSDDGQLFRREISQEEWGNWELLSALPQGGIR</sequence>
<name>A0AB35APV1_GLUOY</name>
<accession>A0AB35APV1</accession>
<comment type="caution">
    <text evidence="1">The sequence shown here is derived from an EMBL/GenBank/DDBJ whole genome shotgun (WGS) entry which is preliminary data.</text>
</comment>
<gene>
    <name evidence="1" type="ORF">HKD20_05705</name>
</gene>
<organism evidence="1 2">
    <name type="scientific">Gluconobacter oxydans</name>
    <name type="common">Gluconobacter suboxydans</name>
    <dbReference type="NCBI Taxonomy" id="442"/>
    <lineage>
        <taxon>Bacteria</taxon>
        <taxon>Pseudomonadati</taxon>
        <taxon>Pseudomonadota</taxon>
        <taxon>Alphaproteobacteria</taxon>
        <taxon>Acetobacterales</taxon>
        <taxon>Acetobacteraceae</taxon>
        <taxon>Gluconobacter</taxon>
    </lineage>
</organism>
<dbReference type="EMBL" id="JABCQL010000007">
    <property type="protein sequence ID" value="MBF0856016.1"/>
    <property type="molecule type" value="Genomic_DNA"/>
</dbReference>
<proteinExistence type="predicted"/>
<evidence type="ECO:0000313" key="2">
    <source>
        <dbReference type="Proteomes" id="UP000603665"/>
    </source>
</evidence>
<protein>
    <submittedName>
        <fullName evidence="1">Uncharacterized protein</fullName>
    </submittedName>
</protein>
<evidence type="ECO:0000313" key="1">
    <source>
        <dbReference type="EMBL" id="MBF0856016.1"/>
    </source>
</evidence>
<dbReference type="RefSeq" id="WP_062269508.1">
    <property type="nucleotide sequence ID" value="NZ_BJNM01000006.1"/>
</dbReference>
<dbReference type="Proteomes" id="UP000603665">
    <property type="component" value="Unassembled WGS sequence"/>
</dbReference>